<feature type="binding site" evidence="10">
    <location>
        <position position="269"/>
    </location>
    <ligand>
        <name>substrate</name>
    </ligand>
</feature>
<comment type="similarity">
    <text evidence="1 8">Belongs to the metallo-dependent hydrolases superfamily. NagA family.</text>
</comment>
<feature type="binding site" evidence="10">
    <location>
        <begin position="325"/>
        <end position="327"/>
    </location>
    <ligand>
        <name>substrate</name>
    </ligand>
</feature>
<evidence type="ECO:0000256" key="11">
    <source>
        <dbReference type="PIRSR" id="PIRSR038994-3"/>
    </source>
</evidence>
<dbReference type="Pfam" id="PF01979">
    <property type="entry name" value="Amidohydro_1"/>
    <property type="match status" value="1"/>
</dbReference>
<dbReference type="GO" id="GO:0019262">
    <property type="term" value="P:N-acetylneuraminate catabolic process"/>
    <property type="evidence" value="ECO:0007669"/>
    <property type="project" value="UniProtKB-ARBA"/>
</dbReference>
<evidence type="ECO:0000259" key="12">
    <source>
        <dbReference type="Pfam" id="PF01979"/>
    </source>
</evidence>
<dbReference type="InterPro" id="IPR003764">
    <property type="entry name" value="GlcNAc_6-P_deAcase"/>
</dbReference>
<evidence type="ECO:0000256" key="4">
    <source>
        <dbReference type="ARBA" id="ARBA00022723"/>
    </source>
</evidence>
<evidence type="ECO:0000313" key="13">
    <source>
        <dbReference type="EMBL" id="KAK6623002.1"/>
    </source>
</evidence>
<feature type="binding site" evidence="10">
    <location>
        <position position="240"/>
    </location>
    <ligand>
        <name>substrate</name>
    </ligand>
</feature>
<evidence type="ECO:0000256" key="3">
    <source>
        <dbReference type="ARBA" id="ARBA00018029"/>
    </source>
</evidence>
<feature type="binding site" evidence="10">
    <location>
        <begin position="232"/>
        <end position="233"/>
    </location>
    <ligand>
        <name>substrate</name>
    </ligand>
</feature>
<evidence type="ECO:0000256" key="9">
    <source>
        <dbReference type="PIRSR" id="PIRSR038994-1"/>
    </source>
</evidence>
<dbReference type="PIRSF" id="PIRSF038994">
    <property type="entry name" value="NagA"/>
    <property type="match status" value="1"/>
</dbReference>
<sequence length="406" mass="44050">MKPNACDDEILQFVNCYLLRRHQIVRDDLWIRNGRIIDPEKVFFDEKRVAKERIDCNGALICPGFIDIQINGGFGIDFSQSKSITSNDVERVAKGILAHGVTSFCPTLVTSPVEIYDKVLPIIKKRKGGKHGATILGIHLEGPFISLQKKGAHSQSHIKAFDKGMNTLLDIYGRLDNVSIVTLAPEISGSMDVIKGLVDRGIIVSLGHSEANLNQAEKAFECGASLITHLFNAMLPFHHRDPGLVGLLASDIVQNERTIYFGIIADGVHTHPTALRMAHRIHSKGLIIVTDAISALGLDEGNHTIGQKSVEIKNGCAYISGTDTLCGSIATMNSSVKYFKKATGCSVVEALEAATLHPALALNIADKKGTLNFGSDADFLLLTPELDVISTWIAGECVYQSDNVPN</sequence>
<dbReference type="PANTHER" id="PTHR11113:SF14">
    <property type="entry name" value="N-ACETYLGLUCOSAMINE-6-PHOSPHATE DEACETYLASE"/>
    <property type="match status" value="1"/>
</dbReference>
<dbReference type="FunFam" id="3.20.20.140:FF:000023">
    <property type="entry name" value="N-acetylglucosamine-6-phosphate deacetylase"/>
    <property type="match status" value="1"/>
</dbReference>
<dbReference type="AlphaFoldDB" id="A0AAN8PAV1"/>
<feature type="binding site" evidence="11">
    <location>
        <position position="141"/>
    </location>
    <ligand>
        <name>Zn(2+)</name>
        <dbReference type="ChEBI" id="CHEBI:29105"/>
    </ligand>
</feature>
<dbReference type="GO" id="GO:0106279">
    <property type="term" value="P:negative regulation of UDP-N-acetylglucosamine biosynthetic process"/>
    <property type="evidence" value="ECO:0007669"/>
    <property type="project" value="UniProtKB-ARBA"/>
</dbReference>
<feature type="domain" description="Amidohydrolase-related" evidence="12">
    <location>
        <begin position="61"/>
        <end position="397"/>
    </location>
</feature>
<gene>
    <name evidence="13" type="ORF">RUM43_008854</name>
</gene>
<reference evidence="13 14" key="1">
    <citation type="submission" date="2023-10" db="EMBL/GenBank/DDBJ databases">
        <title>Genomes of two closely related lineages of the louse Polyplax serrata with different host specificities.</title>
        <authorList>
            <person name="Martinu J."/>
            <person name="Tarabai H."/>
            <person name="Stefka J."/>
            <person name="Hypsa V."/>
        </authorList>
    </citation>
    <scope>NUCLEOTIDE SEQUENCE [LARGE SCALE GENOMIC DNA]</scope>
    <source>
        <strain evidence="13">HR10_N</strain>
    </source>
</reference>
<accession>A0AAN8PAV1</accession>
<keyword evidence="6 8" id="KW-0119">Carbohydrate metabolism</keyword>
<dbReference type="InterPro" id="IPR006680">
    <property type="entry name" value="Amidohydro-rel"/>
</dbReference>
<evidence type="ECO:0000256" key="8">
    <source>
        <dbReference type="PIRNR" id="PIRNR038994"/>
    </source>
</evidence>
<organism evidence="13 14">
    <name type="scientific">Polyplax serrata</name>
    <name type="common">Common mouse louse</name>
    <dbReference type="NCBI Taxonomy" id="468196"/>
    <lineage>
        <taxon>Eukaryota</taxon>
        <taxon>Metazoa</taxon>
        <taxon>Ecdysozoa</taxon>
        <taxon>Arthropoda</taxon>
        <taxon>Hexapoda</taxon>
        <taxon>Insecta</taxon>
        <taxon>Pterygota</taxon>
        <taxon>Neoptera</taxon>
        <taxon>Paraneoptera</taxon>
        <taxon>Psocodea</taxon>
        <taxon>Troctomorpha</taxon>
        <taxon>Phthiraptera</taxon>
        <taxon>Anoplura</taxon>
        <taxon>Polyplacidae</taxon>
        <taxon>Polyplax</taxon>
    </lineage>
</organism>
<dbReference type="InterPro" id="IPR032466">
    <property type="entry name" value="Metal_Hydrolase"/>
</dbReference>
<keyword evidence="4 11" id="KW-0479">Metal-binding</keyword>
<dbReference type="InterPro" id="IPR011059">
    <property type="entry name" value="Metal-dep_hydrolase_composite"/>
</dbReference>
<dbReference type="Proteomes" id="UP001372834">
    <property type="component" value="Unassembled WGS sequence"/>
</dbReference>
<dbReference type="Gene3D" id="2.30.40.10">
    <property type="entry name" value="Urease, subunit C, domain 1"/>
    <property type="match status" value="1"/>
</dbReference>
<protein>
    <recommendedName>
        <fullName evidence="3 8">N-acetylglucosamine-6-phosphate deacetylase</fullName>
        <ecNumber evidence="2 8">3.5.1.25</ecNumber>
    </recommendedName>
</protein>
<feature type="binding site" evidence="11">
    <location>
        <position position="229"/>
    </location>
    <ligand>
        <name>Zn(2+)</name>
        <dbReference type="ChEBI" id="CHEBI:29105"/>
    </ligand>
</feature>
<evidence type="ECO:0000256" key="10">
    <source>
        <dbReference type="PIRSR" id="PIRSR038994-2"/>
    </source>
</evidence>
<dbReference type="GO" id="GO:0006046">
    <property type="term" value="P:N-acetylglucosamine catabolic process"/>
    <property type="evidence" value="ECO:0007669"/>
    <property type="project" value="TreeGrafter"/>
</dbReference>
<evidence type="ECO:0000256" key="6">
    <source>
        <dbReference type="ARBA" id="ARBA00023277"/>
    </source>
</evidence>
<dbReference type="EMBL" id="JAWJWE010000038">
    <property type="protein sequence ID" value="KAK6623002.1"/>
    <property type="molecule type" value="Genomic_DNA"/>
</dbReference>
<dbReference type="PANTHER" id="PTHR11113">
    <property type="entry name" value="N-ACETYLGLUCOSAMINE-6-PHOSPHATE DEACETYLASE"/>
    <property type="match status" value="1"/>
</dbReference>
<feature type="active site" description="Proton donor/acceptor" evidence="9">
    <location>
        <position position="291"/>
    </location>
</feature>
<feature type="binding site" evidence="11">
    <location>
        <position position="208"/>
    </location>
    <ligand>
        <name>Zn(2+)</name>
        <dbReference type="ChEBI" id="CHEBI:29105"/>
    </ligand>
</feature>
<dbReference type="GO" id="GO:0008448">
    <property type="term" value="F:N-acetylglucosamine-6-phosphate deacetylase activity"/>
    <property type="evidence" value="ECO:0007669"/>
    <property type="project" value="UniProtKB-UniRule"/>
</dbReference>
<evidence type="ECO:0000256" key="1">
    <source>
        <dbReference type="ARBA" id="ARBA00010716"/>
    </source>
</evidence>
<dbReference type="SUPFAM" id="SSF51556">
    <property type="entry name" value="Metallo-dependent hydrolases"/>
    <property type="match status" value="1"/>
</dbReference>
<comment type="caution">
    <text evidence="13">The sequence shown here is derived from an EMBL/GenBank/DDBJ whole genome shotgun (WGS) entry which is preliminary data.</text>
</comment>
<comment type="catalytic activity">
    <reaction evidence="7 8">
        <text>N-acetyl-D-glucosamine 6-phosphate + H2O = D-glucosamine 6-phosphate + acetate</text>
        <dbReference type="Rhea" id="RHEA:22936"/>
        <dbReference type="ChEBI" id="CHEBI:15377"/>
        <dbReference type="ChEBI" id="CHEBI:30089"/>
        <dbReference type="ChEBI" id="CHEBI:57513"/>
        <dbReference type="ChEBI" id="CHEBI:58725"/>
        <dbReference type="EC" id="3.5.1.25"/>
    </reaction>
</comment>
<dbReference type="CDD" id="cd00854">
    <property type="entry name" value="NagA"/>
    <property type="match status" value="1"/>
</dbReference>
<evidence type="ECO:0000256" key="7">
    <source>
        <dbReference type="ARBA" id="ARBA00047647"/>
    </source>
</evidence>
<evidence type="ECO:0000256" key="5">
    <source>
        <dbReference type="ARBA" id="ARBA00022801"/>
    </source>
</evidence>
<evidence type="ECO:0000313" key="14">
    <source>
        <dbReference type="Proteomes" id="UP001372834"/>
    </source>
</evidence>
<comment type="cofactor">
    <cofactor evidence="11">
        <name>a divalent metal cation</name>
        <dbReference type="ChEBI" id="CHEBI:60240"/>
    </cofactor>
    <text evidence="11">Binds 1 divalent metal cation per subunit.</text>
</comment>
<evidence type="ECO:0000256" key="2">
    <source>
        <dbReference type="ARBA" id="ARBA00011899"/>
    </source>
</evidence>
<name>A0AAN8PAV1_POLSC</name>
<dbReference type="NCBIfam" id="TIGR00221">
    <property type="entry name" value="nagA"/>
    <property type="match status" value="1"/>
</dbReference>
<dbReference type="SUPFAM" id="SSF51338">
    <property type="entry name" value="Composite domain of metallo-dependent hydrolases"/>
    <property type="match status" value="1"/>
</dbReference>
<feature type="binding site" evidence="10">
    <location>
        <position position="152"/>
    </location>
    <ligand>
        <name>substrate</name>
    </ligand>
</feature>
<dbReference type="GO" id="GO:0046872">
    <property type="term" value="F:metal ion binding"/>
    <property type="evidence" value="ECO:0007669"/>
    <property type="project" value="UniProtKB-KW"/>
</dbReference>
<keyword evidence="5 8" id="KW-0378">Hydrolase</keyword>
<dbReference type="EC" id="3.5.1.25" evidence="2 8"/>
<proteinExistence type="inferred from homology"/>
<dbReference type="Gene3D" id="3.20.20.140">
    <property type="entry name" value="Metal-dependent hydrolases"/>
    <property type="match status" value="1"/>
</dbReference>